<dbReference type="EMBL" id="LATX01001492">
    <property type="protein sequence ID" value="KTB41310.1"/>
    <property type="molecule type" value="Genomic_DNA"/>
</dbReference>
<feature type="region of interest" description="Disordered" evidence="1">
    <location>
        <begin position="215"/>
        <end position="294"/>
    </location>
</feature>
<feature type="compositionally biased region" description="Low complexity" evidence="1">
    <location>
        <begin position="222"/>
        <end position="241"/>
    </location>
</feature>
<gene>
    <name evidence="2" type="ORF">WG66_6114</name>
</gene>
<name>A0A0W0FYL7_MONRR</name>
<dbReference type="AlphaFoldDB" id="A0A0W0FYL7"/>
<reference evidence="2 3" key="1">
    <citation type="submission" date="2015-12" db="EMBL/GenBank/DDBJ databases">
        <title>Draft genome sequence of Moniliophthora roreri, the causal agent of frosty pod rot of cacao.</title>
        <authorList>
            <person name="Aime M.C."/>
            <person name="Diaz-Valderrama J.R."/>
            <person name="Kijpornyongpan T."/>
            <person name="Phillips-Mora W."/>
        </authorList>
    </citation>
    <scope>NUCLEOTIDE SEQUENCE [LARGE SCALE GENOMIC DNA]</scope>
    <source>
        <strain evidence="2 3">MCA 2952</strain>
    </source>
</reference>
<feature type="compositionally biased region" description="Basic and acidic residues" evidence="1">
    <location>
        <begin position="275"/>
        <end position="293"/>
    </location>
</feature>
<organism evidence="2 3">
    <name type="scientific">Moniliophthora roreri</name>
    <name type="common">Frosty pod rot fungus</name>
    <name type="synonym">Monilia roreri</name>
    <dbReference type="NCBI Taxonomy" id="221103"/>
    <lineage>
        <taxon>Eukaryota</taxon>
        <taxon>Fungi</taxon>
        <taxon>Dikarya</taxon>
        <taxon>Basidiomycota</taxon>
        <taxon>Agaricomycotina</taxon>
        <taxon>Agaricomycetes</taxon>
        <taxon>Agaricomycetidae</taxon>
        <taxon>Agaricales</taxon>
        <taxon>Marasmiineae</taxon>
        <taxon>Marasmiaceae</taxon>
        <taxon>Moniliophthora</taxon>
    </lineage>
</organism>
<dbReference type="Proteomes" id="UP000054988">
    <property type="component" value="Unassembled WGS sequence"/>
</dbReference>
<comment type="caution">
    <text evidence="2">The sequence shown here is derived from an EMBL/GenBank/DDBJ whole genome shotgun (WGS) entry which is preliminary data.</text>
</comment>
<evidence type="ECO:0000313" key="2">
    <source>
        <dbReference type="EMBL" id="KTB41310.1"/>
    </source>
</evidence>
<proteinExistence type="predicted"/>
<evidence type="ECO:0000313" key="3">
    <source>
        <dbReference type="Proteomes" id="UP000054988"/>
    </source>
</evidence>
<accession>A0A0W0FYL7</accession>
<evidence type="ECO:0000256" key="1">
    <source>
        <dbReference type="SAM" id="MobiDB-lite"/>
    </source>
</evidence>
<sequence length="307" mass="32822">MHSTLLWAHVVAQAASFLRPEVLASMEEKHISIDSLADWASVEIGAVDRIAWVIIAFQSDEGINDDGGGIRVEDLACLSKQPTYLLSPSCNRVISGSTTPVKSPGQVISPSLILNPTPTPDNPTLPSGSHSAIGGAKSNPFIEVTHPPEPEADQMIADDSHSPILPDQDAFVEVVGDLPALDDSMVVDSSDSTPQAVNQLNGIEEGDVIRKGVARRHHGPKGKAAVGSASSASGTVASGKVRSGKLNRMDETGDDNITMARVKHWAPEPEPDSGVLDRPKQQRKTKDCSEDNRFTGSLQKRCLKKWF</sequence>
<protein>
    <submittedName>
        <fullName evidence="2">Uncharacterized protein</fullName>
    </submittedName>
</protein>
<feature type="region of interest" description="Disordered" evidence="1">
    <location>
        <begin position="116"/>
        <end position="136"/>
    </location>
</feature>